<feature type="binding site" evidence="6">
    <location>
        <position position="101"/>
    </location>
    <ligand>
        <name>S-adenosyl-L-methionine</name>
        <dbReference type="ChEBI" id="CHEBI:59789"/>
    </ligand>
</feature>
<organism evidence="7 8">
    <name type="scientific">candidate division WOR-3 bacterium JGI_Cruoil_03_44_89</name>
    <dbReference type="NCBI Taxonomy" id="1973748"/>
    <lineage>
        <taxon>Bacteria</taxon>
        <taxon>Bacteria division WOR-3</taxon>
    </lineage>
</organism>
<feature type="binding site" evidence="6">
    <location>
        <position position="50"/>
    </location>
    <ligand>
        <name>S-adenosyl-L-methionine</name>
        <dbReference type="ChEBI" id="CHEBI:59789"/>
    </ligand>
</feature>
<comment type="caution">
    <text evidence="7">The sequence shown here is derived from an EMBL/GenBank/DDBJ whole genome shotgun (WGS) entry which is preliminary data.</text>
</comment>
<name>A0A235BV72_UNCW3</name>
<dbReference type="Gene3D" id="3.40.50.150">
    <property type="entry name" value="Vaccinia Virus protein VP39"/>
    <property type="match status" value="1"/>
</dbReference>
<evidence type="ECO:0000256" key="2">
    <source>
        <dbReference type="ARBA" id="ARBA00022552"/>
    </source>
</evidence>
<comment type="function">
    <text evidence="6">Specifically methylates the N4 position of cytidine in position 1402 (C1402) of 16S rRNA.</text>
</comment>
<dbReference type="PANTHER" id="PTHR11265">
    <property type="entry name" value="S-ADENOSYL-METHYLTRANSFERASE MRAW"/>
    <property type="match status" value="1"/>
</dbReference>
<keyword evidence="2 6" id="KW-0698">rRNA processing</keyword>
<dbReference type="NCBIfam" id="TIGR00006">
    <property type="entry name" value="16S rRNA (cytosine(1402)-N(4))-methyltransferase RsmH"/>
    <property type="match status" value="1"/>
</dbReference>
<protein>
    <recommendedName>
        <fullName evidence="6">Ribosomal RNA small subunit methyltransferase H</fullName>
        <ecNumber evidence="6">2.1.1.199</ecNumber>
    </recommendedName>
    <alternativeName>
        <fullName evidence="6">16S rRNA m(4)C1402 methyltransferase</fullName>
    </alternativeName>
    <alternativeName>
        <fullName evidence="6">rRNA (cytosine-N(4)-)-methyltransferase RsmH</fullName>
    </alternativeName>
</protein>
<evidence type="ECO:0000313" key="8">
    <source>
        <dbReference type="Proteomes" id="UP000215215"/>
    </source>
</evidence>
<dbReference type="EMBL" id="NOZQ01000118">
    <property type="protein sequence ID" value="OYD15475.1"/>
    <property type="molecule type" value="Genomic_DNA"/>
</dbReference>
<evidence type="ECO:0000256" key="5">
    <source>
        <dbReference type="ARBA" id="ARBA00022691"/>
    </source>
</evidence>
<proteinExistence type="inferred from homology"/>
<comment type="similarity">
    <text evidence="1 6">Belongs to the methyltransferase superfamily. RsmH family.</text>
</comment>
<dbReference type="AlphaFoldDB" id="A0A235BV72"/>
<dbReference type="Pfam" id="PF01795">
    <property type="entry name" value="Methyltransf_5"/>
    <property type="match status" value="1"/>
</dbReference>
<feature type="binding site" evidence="6">
    <location>
        <position position="94"/>
    </location>
    <ligand>
        <name>S-adenosyl-L-methionine</name>
        <dbReference type="ChEBI" id="CHEBI:59789"/>
    </ligand>
</feature>
<feature type="binding site" evidence="6">
    <location>
        <position position="77"/>
    </location>
    <ligand>
        <name>S-adenosyl-L-methionine</name>
        <dbReference type="ChEBI" id="CHEBI:59789"/>
    </ligand>
</feature>
<dbReference type="GO" id="GO:0005737">
    <property type="term" value="C:cytoplasm"/>
    <property type="evidence" value="ECO:0007669"/>
    <property type="project" value="UniProtKB-SubCell"/>
</dbReference>
<comment type="subcellular location">
    <subcellularLocation>
        <location evidence="6">Cytoplasm</location>
    </subcellularLocation>
</comment>
<comment type="catalytic activity">
    <reaction evidence="6">
        <text>cytidine(1402) in 16S rRNA + S-adenosyl-L-methionine = N(4)-methylcytidine(1402) in 16S rRNA + S-adenosyl-L-homocysteine + H(+)</text>
        <dbReference type="Rhea" id="RHEA:42928"/>
        <dbReference type="Rhea" id="RHEA-COMP:10286"/>
        <dbReference type="Rhea" id="RHEA-COMP:10287"/>
        <dbReference type="ChEBI" id="CHEBI:15378"/>
        <dbReference type="ChEBI" id="CHEBI:57856"/>
        <dbReference type="ChEBI" id="CHEBI:59789"/>
        <dbReference type="ChEBI" id="CHEBI:74506"/>
        <dbReference type="ChEBI" id="CHEBI:82748"/>
        <dbReference type="EC" id="2.1.1.199"/>
    </reaction>
</comment>
<keyword evidence="4 6" id="KW-0808">Transferase</keyword>
<keyword evidence="6" id="KW-0963">Cytoplasm</keyword>
<accession>A0A235BV72</accession>
<dbReference type="EC" id="2.1.1.199" evidence="6"/>
<reference evidence="7 8" key="1">
    <citation type="submission" date="2017-07" db="EMBL/GenBank/DDBJ databases">
        <title>Recovery of genomes from metagenomes via a dereplication, aggregation, and scoring strategy.</title>
        <authorList>
            <person name="Sieber C.M."/>
            <person name="Probst A.J."/>
            <person name="Sharrar A."/>
            <person name="Thomas B.C."/>
            <person name="Hess M."/>
            <person name="Tringe S.G."/>
            <person name="Banfield J.F."/>
        </authorList>
    </citation>
    <scope>NUCLEOTIDE SEQUENCE [LARGE SCALE GENOMIC DNA]</scope>
    <source>
        <strain evidence="7">JGI_Cruoil_03_44_89</strain>
    </source>
</reference>
<dbReference type="CDD" id="cd02440">
    <property type="entry name" value="AdoMet_MTases"/>
    <property type="match status" value="1"/>
</dbReference>
<dbReference type="SUPFAM" id="SSF81799">
    <property type="entry name" value="Putative methyltransferase TM0872, insert domain"/>
    <property type="match status" value="1"/>
</dbReference>
<dbReference type="Proteomes" id="UP000215215">
    <property type="component" value="Unassembled WGS sequence"/>
</dbReference>
<keyword evidence="3 6" id="KW-0489">Methyltransferase</keyword>
<evidence type="ECO:0000313" key="7">
    <source>
        <dbReference type="EMBL" id="OYD15475.1"/>
    </source>
</evidence>
<dbReference type="Gene3D" id="1.10.150.170">
    <property type="entry name" value="Putative methyltransferase TM0872, insert domain"/>
    <property type="match status" value="1"/>
</dbReference>
<dbReference type="GO" id="GO:0071424">
    <property type="term" value="F:rRNA (cytosine-N4-)-methyltransferase activity"/>
    <property type="evidence" value="ECO:0007669"/>
    <property type="project" value="UniProtKB-UniRule"/>
</dbReference>
<dbReference type="HAMAP" id="MF_01007">
    <property type="entry name" value="16SrRNA_methyltr_H"/>
    <property type="match status" value="1"/>
</dbReference>
<dbReference type="GO" id="GO:0070475">
    <property type="term" value="P:rRNA base methylation"/>
    <property type="evidence" value="ECO:0007669"/>
    <property type="project" value="UniProtKB-UniRule"/>
</dbReference>
<dbReference type="InterPro" id="IPR029063">
    <property type="entry name" value="SAM-dependent_MTases_sf"/>
</dbReference>
<dbReference type="PANTHER" id="PTHR11265:SF0">
    <property type="entry name" value="12S RRNA N4-METHYLCYTIDINE METHYLTRANSFERASE"/>
    <property type="match status" value="1"/>
</dbReference>
<keyword evidence="5 6" id="KW-0949">S-adenosyl-L-methionine</keyword>
<feature type="binding site" evidence="6">
    <location>
        <begin position="31"/>
        <end position="33"/>
    </location>
    <ligand>
        <name>S-adenosyl-L-methionine</name>
        <dbReference type="ChEBI" id="CHEBI:59789"/>
    </ligand>
</feature>
<dbReference type="SUPFAM" id="SSF53335">
    <property type="entry name" value="S-adenosyl-L-methionine-dependent methyltransferases"/>
    <property type="match status" value="1"/>
</dbReference>
<evidence type="ECO:0000256" key="3">
    <source>
        <dbReference type="ARBA" id="ARBA00022603"/>
    </source>
</evidence>
<dbReference type="PIRSF" id="PIRSF004486">
    <property type="entry name" value="MraW"/>
    <property type="match status" value="1"/>
</dbReference>
<evidence type="ECO:0000256" key="4">
    <source>
        <dbReference type="ARBA" id="ARBA00022679"/>
    </source>
</evidence>
<sequence length="284" mass="33025">MKLILHRPVLVDEVLSFIRDGIWVDATLGTGGHTDAILTRFDEVFVYGIDRDRESLEIAKKRLGKFRDRVEFICDNFSNLEKLVSEPVRGVLFDIGLSSFQLDDARRGFSYRFDGPLDMRMDRRNGLPLQRRLRHLTRTQMEKILRNYGEERRARKIARKIYGLRDKIETTGDLRDLAGKDPRTLSRVFQAFRIFINDELKNLKEGLFSALSILEEGGRIIVISYHSLEDRIVKQFFKENDSLVALTKRPIRPSEEEIASNPRARSAKMRVAEKIDDLRLTIDN</sequence>
<evidence type="ECO:0000256" key="1">
    <source>
        <dbReference type="ARBA" id="ARBA00010396"/>
    </source>
</evidence>
<dbReference type="InterPro" id="IPR023397">
    <property type="entry name" value="SAM-dep_MeTrfase_MraW_recog"/>
</dbReference>
<gene>
    <name evidence="6" type="primary">rsmH</name>
    <name evidence="7" type="ORF">CH333_05650</name>
</gene>
<dbReference type="InterPro" id="IPR002903">
    <property type="entry name" value="RsmH"/>
</dbReference>
<evidence type="ECO:0000256" key="6">
    <source>
        <dbReference type="HAMAP-Rule" id="MF_01007"/>
    </source>
</evidence>